<protein>
    <submittedName>
        <fullName evidence="2">Uncharacterized protein</fullName>
    </submittedName>
</protein>
<keyword evidence="1" id="KW-0732">Signal</keyword>
<accession>A0A1M4UJ07</accession>
<dbReference type="Proteomes" id="UP000183987">
    <property type="component" value="Unassembled WGS sequence"/>
</dbReference>
<feature type="chain" id="PRO_5013110008" evidence="1">
    <location>
        <begin position="20"/>
        <end position="87"/>
    </location>
</feature>
<gene>
    <name evidence="2" type="ORF">SAMN05444339_101750</name>
</gene>
<evidence type="ECO:0000256" key="1">
    <source>
        <dbReference type="SAM" id="SignalP"/>
    </source>
</evidence>
<name>A0A1M4UJ07_LOKAT</name>
<evidence type="ECO:0000313" key="3">
    <source>
        <dbReference type="Proteomes" id="UP000183987"/>
    </source>
</evidence>
<organism evidence="2 3">
    <name type="scientific">Loktanella atrilutea</name>
    <dbReference type="NCBI Taxonomy" id="366533"/>
    <lineage>
        <taxon>Bacteria</taxon>
        <taxon>Pseudomonadati</taxon>
        <taxon>Pseudomonadota</taxon>
        <taxon>Alphaproteobacteria</taxon>
        <taxon>Rhodobacterales</taxon>
        <taxon>Roseobacteraceae</taxon>
        <taxon>Loktanella</taxon>
    </lineage>
</organism>
<reference evidence="3" key="1">
    <citation type="submission" date="2016-11" db="EMBL/GenBank/DDBJ databases">
        <authorList>
            <person name="Varghese N."/>
            <person name="Submissions S."/>
        </authorList>
    </citation>
    <scope>NUCLEOTIDE SEQUENCE [LARGE SCALE GENOMIC DNA]</scope>
    <source>
        <strain evidence="3">DSM 29326</strain>
    </source>
</reference>
<evidence type="ECO:0000313" key="2">
    <source>
        <dbReference type="EMBL" id="SHE56761.1"/>
    </source>
</evidence>
<dbReference type="EMBL" id="FQUE01000001">
    <property type="protein sequence ID" value="SHE56761.1"/>
    <property type="molecule type" value="Genomic_DNA"/>
</dbReference>
<dbReference type="AlphaFoldDB" id="A0A1M4UJ07"/>
<keyword evidence="3" id="KW-1185">Reference proteome</keyword>
<sequence length="87" mass="9425">MMIHRMFPLIALLATPATAEVVSMAPMPMDDLWVEVPVDATFTPGPPTYDDIVAMANLDDDPAVISDREREMIALLSQVLGSAPITN</sequence>
<feature type="signal peptide" evidence="1">
    <location>
        <begin position="1"/>
        <end position="19"/>
    </location>
</feature>
<proteinExistence type="predicted"/>
<dbReference type="STRING" id="366533.SAMN05444339_101750"/>